<evidence type="ECO:0000313" key="1">
    <source>
        <dbReference type="EMBL" id="KAH7983124.1"/>
    </source>
</evidence>
<comment type="caution">
    <text evidence="1">The sequence shown here is derived from an EMBL/GenBank/DDBJ whole genome shotgun (WGS) entry which is preliminary data.</text>
</comment>
<evidence type="ECO:0000313" key="2">
    <source>
        <dbReference type="Proteomes" id="UP000821837"/>
    </source>
</evidence>
<dbReference type="EMBL" id="JABSTV010001245">
    <property type="protein sequence ID" value="KAH7983124.1"/>
    <property type="molecule type" value="Genomic_DNA"/>
</dbReference>
<dbReference type="Proteomes" id="UP000821837">
    <property type="component" value="Chromosome 1"/>
</dbReference>
<name>A0A9D4T943_RHISA</name>
<proteinExistence type="predicted"/>
<organism evidence="1 2">
    <name type="scientific">Rhipicephalus sanguineus</name>
    <name type="common">Brown dog tick</name>
    <name type="synonym">Ixodes sanguineus</name>
    <dbReference type="NCBI Taxonomy" id="34632"/>
    <lineage>
        <taxon>Eukaryota</taxon>
        <taxon>Metazoa</taxon>
        <taxon>Ecdysozoa</taxon>
        <taxon>Arthropoda</taxon>
        <taxon>Chelicerata</taxon>
        <taxon>Arachnida</taxon>
        <taxon>Acari</taxon>
        <taxon>Parasitiformes</taxon>
        <taxon>Ixodida</taxon>
        <taxon>Ixodoidea</taxon>
        <taxon>Ixodidae</taxon>
        <taxon>Rhipicephalinae</taxon>
        <taxon>Rhipicephalus</taxon>
        <taxon>Rhipicephalus</taxon>
    </lineage>
</organism>
<reference evidence="1" key="2">
    <citation type="submission" date="2021-09" db="EMBL/GenBank/DDBJ databases">
        <authorList>
            <person name="Jia N."/>
            <person name="Wang J."/>
            <person name="Shi W."/>
            <person name="Du L."/>
            <person name="Sun Y."/>
            <person name="Zhan W."/>
            <person name="Jiang J."/>
            <person name="Wang Q."/>
            <person name="Zhang B."/>
            <person name="Ji P."/>
            <person name="Sakyi L.B."/>
            <person name="Cui X."/>
            <person name="Yuan T."/>
            <person name="Jiang B."/>
            <person name="Yang W."/>
            <person name="Lam T.T.-Y."/>
            <person name="Chang Q."/>
            <person name="Ding S."/>
            <person name="Wang X."/>
            <person name="Zhu J."/>
            <person name="Ruan X."/>
            <person name="Zhao L."/>
            <person name="Wei J."/>
            <person name="Que T."/>
            <person name="Du C."/>
            <person name="Cheng J."/>
            <person name="Dai P."/>
            <person name="Han X."/>
            <person name="Huang E."/>
            <person name="Gao Y."/>
            <person name="Liu J."/>
            <person name="Shao H."/>
            <person name="Ye R."/>
            <person name="Li L."/>
            <person name="Wei W."/>
            <person name="Wang X."/>
            <person name="Wang C."/>
            <person name="Huo Q."/>
            <person name="Li W."/>
            <person name="Guo W."/>
            <person name="Chen H."/>
            <person name="Chen S."/>
            <person name="Zhou L."/>
            <person name="Zhou L."/>
            <person name="Ni X."/>
            <person name="Tian J."/>
            <person name="Zhou Y."/>
            <person name="Sheng Y."/>
            <person name="Liu T."/>
            <person name="Pan Y."/>
            <person name="Xia L."/>
            <person name="Li J."/>
            <person name="Zhao F."/>
            <person name="Cao W."/>
        </authorList>
    </citation>
    <scope>NUCLEOTIDE SEQUENCE</scope>
    <source>
        <strain evidence="1">Rsan-2018</strain>
        <tissue evidence="1">Larvae</tissue>
    </source>
</reference>
<accession>A0A9D4T943</accession>
<reference evidence="1" key="1">
    <citation type="journal article" date="2020" name="Cell">
        <title>Large-Scale Comparative Analyses of Tick Genomes Elucidate Their Genetic Diversity and Vector Capacities.</title>
        <authorList>
            <consortium name="Tick Genome and Microbiome Consortium (TIGMIC)"/>
            <person name="Jia N."/>
            <person name="Wang J."/>
            <person name="Shi W."/>
            <person name="Du L."/>
            <person name="Sun Y."/>
            <person name="Zhan W."/>
            <person name="Jiang J.F."/>
            <person name="Wang Q."/>
            <person name="Zhang B."/>
            <person name="Ji P."/>
            <person name="Bell-Sakyi L."/>
            <person name="Cui X.M."/>
            <person name="Yuan T.T."/>
            <person name="Jiang B.G."/>
            <person name="Yang W.F."/>
            <person name="Lam T.T."/>
            <person name="Chang Q.C."/>
            <person name="Ding S.J."/>
            <person name="Wang X.J."/>
            <person name="Zhu J.G."/>
            <person name="Ruan X.D."/>
            <person name="Zhao L."/>
            <person name="Wei J.T."/>
            <person name="Ye R.Z."/>
            <person name="Que T.C."/>
            <person name="Du C.H."/>
            <person name="Zhou Y.H."/>
            <person name="Cheng J.X."/>
            <person name="Dai P.F."/>
            <person name="Guo W.B."/>
            <person name="Han X.H."/>
            <person name="Huang E.J."/>
            <person name="Li L.F."/>
            <person name="Wei W."/>
            <person name="Gao Y.C."/>
            <person name="Liu J.Z."/>
            <person name="Shao H.Z."/>
            <person name="Wang X."/>
            <person name="Wang C.C."/>
            <person name="Yang T.C."/>
            <person name="Huo Q.B."/>
            <person name="Li W."/>
            <person name="Chen H.Y."/>
            <person name="Chen S.E."/>
            <person name="Zhou L.G."/>
            <person name="Ni X.B."/>
            <person name="Tian J.H."/>
            <person name="Sheng Y."/>
            <person name="Liu T."/>
            <person name="Pan Y.S."/>
            <person name="Xia L.Y."/>
            <person name="Li J."/>
            <person name="Zhao F."/>
            <person name="Cao W.C."/>
        </authorList>
    </citation>
    <scope>NUCLEOTIDE SEQUENCE</scope>
    <source>
        <strain evidence="1">Rsan-2018</strain>
    </source>
</reference>
<gene>
    <name evidence="1" type="ORF">HPB52_009317</name>
</gene>
<protein>
    <submittedName>
        <fullName evidence="1">Uncharacterized protein</fullName>
    </submittedName>
</protein>
<sequence>MFCLPKEPRRHPSGQEVKKVGDVAIPDKVEEALRAAAGKATGPEADRVILGCVETLPSELAGSRSINPRSIVSTLREKNYKFLQSDKEGAFVVVHPEQYRLLAVRALIQNFRPADDFQPSKARKKAIEVSESAGLQRLAATLGTQTFFV</sequence>
<keyword evidence="2" id="KW-1185">Reference proteome</keyword>
<dbReference type="AlphaFoldDB" id="A0A9D4T943"/>